<comment type="caution">
    <text evidence="15">The sequence shown here is derived from an EMBL/GenBank/DDBJ whole genome shotgun (WGS) entry which is preliminary data.</text>
</comment>
<keyword evidence="11" id="KW-0106">Calcium</keyword>
<evidence type="ECO:0000256" key="5">
    <source>
        <dbReference type="ARBA" id="ARBA00022559"/>
    </source>
</evidence>
<evidence type="ECO:0000256" key="1">
    <source>
        <dbReference type="ARBA" id="ARBA00000189"/>
    </source>
</evidence>
<dbReference type="EC" id="1.11.1.7" evidence="4"/>
<evidence type="ECO:0000256" key="11">
    <source>
        <dbReference type="PIRSR" id="PIRSR600823-3"/>
    </source>
</evidence>
<name>A0A2I0HI42_PUNGR</name>
<organism evidence="15 16">
    <name type="scientific">Punica granatum</name>
    <name type="common">Pomegranate</name>
    <dbReference type="NCBI Taxonomy" id="22663"/>
    <lineage>
        <taxon>Eukaryota</taxon>
        <taxon>Viridiplantae</taxon>
        <taxon>Streptophyta</taxon>
        <taxon>Embryophyta</taxon>
        <taxon>Tracheophyta</taxon>
        <taxon>Spermatophyta</taxon>
        <taxon>Magnoliopsida</taxon>
        <taxon>eudicotyledons</taxon>
        <taxon>Gunneridae</taxon>
        <taxon>Pentapetalae</taxon>
        <taxon>rosids</taxon>
        <taxon>malvids</taxon>
        <taxon>Myrtales</taxon>
        <taxon>Lythraceae</taxon>
        <taxon>Punica</taxon>
    </lineage>
</organism>
<dbReference type="InterPro" id="IPR019794">
    <property type="entry name" value="Peroxidases_AS"/>
</dbReference>
<comment type="similarity">
    <text evidence="13">Belongs to the peroxidase family.</text>
</comment>
<dbReference type="PANTHER" id="PTHR31235">
    <property type="entry name" value="PEROXIDASE 25-RELATED"/>
    <property type="match status" value="1"/>
</dbReference>
<evidence type="ECO:0000256" key="8">
    <source>
        <dbReference type="ARBA" id="ARBA00023002"/>
    </source>
</evidence>
<dbReference type="STRING" id="22663.A0A2I0HI42"/>
<dbReference type="GO" id="GO:0140825">
    <property type="term" value="F:lactoperoxidase activity"/>
    <property type="evidence" value="ECO:0007669"/>
    <property type="project" value="UniProtKB-EC"/>
</dbReference>
<dbReference type="GO" id="GO:0020037">
    <property type="term" value="F:heme binding"/>
    <property type="evidence" value="ECO:0007669"/>
    <property type="project" value="InterPro"/>
</dbReference>
<evidence type="ECO:0000256" key="4">
    <source>
        <dbReference type="ARBA" id="ARBA00012313"/>
    </source>
</evidence>
<evidence type="ECO:0000259" key="14">
    <source>
        <dbReference type="PROSITE" id="PS50873"/>
    </source>
</evidence>
<dbReference type="InterPro" id="IPR000823">
    <property type="entry name" value="Peroxidase_pln"/>
</dbReference>
<evidence type="ECO:0000256" key="6">
    <source>
        <dbReference type="ARBA" id="ARBA00022617"/>
    </source>
</evidence>
<keyword evidence="16" id="KW-1185">Reference proteome</keyword>
<keyword evidence="5" id="KW-0575">Peroxidase</keyword>
<feature type="active site" description="Proton acceptor" evidence="10">
    <location>
        <position position="44"/>
    </location>
</feature>
<evidence type="ECO:0000256" key="7">
    <source>
        <dbReference type="ARBA" id="ARBA00022723"/>
    </source>
</evidence>
<keyword evidence="8" id="KW-0560">Oxidoreductase</keyword>
<dbReference type="Gene3D" id="1.10.520.10">
    <property type="match status" value="1"/>
</dbReference>
<dbReference type="InterPro" id="IPR002016">
    <property type="entry name" value="Haem_peroxidase"/>
</dbReference>
<protein>
    <recommendedName>
        <fullName evidence="4">peroxidase</fullName>
        <ecNumber evidence="4">1.11.1.7</ecNumber>
    </recommendedName>
</protein>
<dbReference type="GO" id="GO:0046872">
    <property type="term" value="F:metal ion binding"/>
    <property type="evidence" value="ECO:0007669"/>
    <property type="project" value="UniProtKB-KW"/>
</dbReference>
<accession>A0A2I0HI42</accession>
<dbReference type="Pfam" id="PF00141">
    <property type="entry name" value="peroxidase"/>
    <property type="match status" value="1"/>
</dbReference>
<reference evidence="15 16" key="1">
    <citation type="submission" date="2017-11" db="EMBL/GenBank/DDBJ databases">
        <title>De-novo sequencing of pomegranate (Punica granatum L.) genome.</title>
        <authorList>
            <person name="Akparov Z."/>
            <person name="Amiraslanov A."/>
            <person name="Hajiyeva S."/>
            <person name="Abbasov M."/>
            <person name="Kaur K."/>
            <person name="Hamwieh A."/>
            <person name="Solovyev V."/>
            <person name="Salamov A."/>
            <person name="Braich B."/>
            <person name="Kosarev P."/>
            <person name="Mahmoud A."/>
            <person name="Hajiyev E."/>
            <person name="Babayeva S."/>
            <person name="Izzatullayeva V."/>
            <person name="Mammadov A."/>
            <person name="Mammadov A."/>
            <person name="Sharifova S."/>
            <person name="Ojaghi J."/>
            <person name="Eynullazada K."/>
            <person name="Bayramov B."/>
            <person name="Abdulazimova A."/>
            <person name="Shahmuradov I."/>
        </authorList>
    </citation>
    <scope>NUCLEOTIDE SEQUENCE [LARGE SCALE GENOMIC DNA]</scope>
    <source>
        <strain evidence="16">cv. AG2017</strain>
        <tissue evidence="15">Leaf</tissue>
    </source>
</reference>
<sequence>MAELRVGFYNSTCPRAEAIISGVVQNRFKADRSITAAFLRMHFHDCFVR</sequence>
<comment type="cofactor">
    <cofactor evidence="2">
        <name>heme b</name>
        <dbReference type="ChEBI" id="CHEBI:60344"/>
    </cofactor>
</comment>
<dbReference type="PRINTS" id="PR00461">
    <property type="entry name" value="PLPEROXIDASE"/>
</dbReference>
<dbReference type="SUPFAM" id="SSF48113">
    <property type="entry name" value="Heme-dependent peroxidases"/>
    <property type="match status" value="1"/>
</dbReference>
<evidence type="ECO:0000313" key="15">
    <source>
        <dbReference type="EMBL" id="PKI30996.1"/>
    </source>
</evidence>
<evidence type="ECO:0000256" key="12">
    <source>
        <dbReference type="PIRSR" id="PIRSR600823-4"/>
    </source>
</evidence>
<dbReference type="AlphaFoldDB" id="A0A2I0HI42"/>
<evidence type="ECO:0000256" key="13">
    <source>
        <dbReference type="RuleBase" id="RU004241"/>
    </source>
</evidence>
<feature type="binding site" evidence="11">
    <location>
        <position position="45"/>
    </location>
    <ligand>
        <name>Ca(2+)</name>
        <dbReference type="ChEBI" id="CHEBI:29108"/>
        <label>1</label>
    </ligand>
</feature>
<dbReference type="Proteomes" id="UP000233551">
    <property type="component" value="Unassembled WGS sequence"/>
</dbReference>
<feature type="non-terminal residue" evidence="15">
    <location>
        <position position="49"/>
    </location>
</feature>
<keyword evidence="7 11" id="KW-0479">Metal-binding</keyword>
<gene>
    <name evidence="15" type="ORF">CRG98_048613</name>
</gene>
<proteinExistence type="inferred from homology"/>
<dbReference type="PROSITE" id="PS00436">
    <property type="entry name" value="PEROXIDASE_2"/>
    <property type="match status" value="1"/>
</dbReference>
<evidence type="ECO:0000256" key="2">
    <source>
        <dbReference type="ARBA" id="ARBA00001970"/>
    </source>
</evidence>
<dbReference type="InterPro" id="IPR010255">
    <property type="entry name" value="Haem_peroxidase_sf"/>
</dbReference>
<feature type="binding site" evidence="11">
    <location>
        <position position="48"/>
    </location>
    <ligand>
        <name>Ca(2+)</name>
        <dbReference type="ChEBI" id="CHEBI:29108"/>
        <label>1</label>
    </ligand>
</feature>
<evidence type="ECO:0000256" key="9">
    <source>
        <dbReference type="ARBA" id="ARBA00023004"/>
    </source>
</evidence>
<comment type="catalytic activity">
    <reaction evidence="1">
        <text>2 a phenolic donor + H2O2 = 2 a phenolic radical donor + 2 H2O</text>
        <dbReference type="Rhea" id="RHEA:56136"/>
        <dbReference type="ChEBI" id="CHEBI:15377"/>
        <dbReference type="ChEBI" id="CHEBI:16240"/>
        <dbReference type="ChEBI" id="CHEBI:139520"/>
        <dbReference type="ChEBI" id="CHEBI:139521"/>
        <dbReference type="EC" id="1.11.1.7"/>
    </reaction>
</comment>
<evidence type="ECO:0000256" key="3">
    <source>
        <dbReference type="ARBA" id="ARBA00002322"/>
    </source>
</evidence>
<feature type="site" description="Transition state stabilizer" evidence="12">
    <location>
        <position position="40"/>
    </location>
</feature>
<dbReference type="PROSITE" id="PS50873">
    <property type="entry name" value="PEROXIDASE_4"/>
    <property type="match status" value="1"/>
</dbReference>
<evidence type="ECO:0000313" key="16">
    <source>
        <dbReference type="Proteomes" id="UP000233551"/>
    </source>
</evidence>
<dbReference type="EMBL" id="PGOL01015144">
    <property type="protein sequence ID" value="PKI30996.1"/>
    <property type="molecule type" value="Genomic_DNA"/>
</dbReference>
<keyword evidence="6" id="KW-0349">Heme</keyword>
<dbReference type="GO" id="GO:0006979">
    <property type="term" value="P:response to oxidative stress"/>
    <property type="evidence" value="ECO:0007669"/>
    <property type="project" value="InterPro"/>
</dbReference>
<comment type="function">
    <text evidence="3">Removal of H(2)O(2), oxidation of toxic reductants, biosynthesis and degradation of lignin, suberization, auxin catabolism, response to environmental stresses such as wounding, pathogen attack and oxidative stress. These functions might be dependent on each isozyme/isoform in each plant tissue.</text>
</comment>
<feature type="domain" description="Plant heme peroxidase family profile" evidence="14">
    <location>
        <begin position="3"/>
        <end position="49"/>
    </location>
</feature>
<evidence type="ECO:0000256" key="10">
    <source>
        <dbReference type="PIRSR" id="PIRSR600823-1"/>
    </source>
</evidence>
<keyword evidence="9" id="KW-0408">Iron</keyword>
<comment type="cofactor">
    <cofactor evidence="11">
        <name>Ca(2+)</name>
        <dbReference type="ChEBI" id="CHEBI:29108"/>
    </cofactor>
    <text evidence="11">Binds 2 calcium ions per subunit.</text>
</comment>